<feature type="coiled-coil region" evidence="1">
    <location>
        <begin position="1082"/>
        <end position="1113"/>
    </location>
</feature>
<feature type="region of interest" description="Disordered" evidence="2">
    <location>
        <begin position="1931"/>
        <end position="2146"/>
    </location>
</feature>
<dbReference type="PANTHER" id="PTHR10337">
    <property type="entry name" value="SHC TRANSFORMING PROTEIN"/>
    <property type="match status" value="1"/>
</dbReference>
<feature type="compositionally biased region" description="Polar residues" evidence="2">
    <location>
        <begin position="309"/>
        <end position="323"/>
    </location>
</feature>
<feature type="compositionally biased region" description="Polar residues" evidence="2">
    <location>
        <begin position="2177"/>
        <end position="2196"/>
    </location>
</feature>
<accession>A0A8B6H850</accession>
<feature type="region of interest" description="Disordered" evidence="2">
    <location>
        <begin position="2303"/>
        <end position="2327"/>
    </location>
</feature>
<feature type="coiled-coil region" evidence="1">
    <location>
        <begin position="499"/>
        <end position="620"/>
    </location>
</feature>
<feature type="domain" description="CEP152 CEP63 binding coiled coil" evidence="3">
    <location>
        <begin position="1787"/>
        <end position="1837"/>
    </location>
</feature>
<dbReference type="GO" id="GO:0007099">
    <property type="term" value="P:centriole replication"/>
    <property type="evidence" value="ECO:0007669"/>
    <property type="project" value="TreeGrafter"/>
</dbReference>
<evidence type="ECO:0000313" key="5">
    <source>
        <dbReference type="Proteomes" id="UP000596742"/>
    </source>
</evidence>
<dbReference type="GO" id="GO:0005813">
    <property type="term" value="C:centrosome"/>
    <property type="evidence" value="ECO:0007669"/>
    <property type="project" value="TreeGrafter"/>
</dbReference>
<feature type="region of interest" description="Disordered" evidence="2">
    <location>
        <begin position="299"/>
        <end position="323"/>
    </location>
</feature>
<dbReference type="Proteomes" id="UP000596742">
    <property type="component" value="Unassembled WGS sequence"/>
</dbReference>
<feature type="compositionally biased region" description="Basic and acidic residues" evidence="2">
    <location>
        <begin position="1197"/>
        <end position="1222"/>
    </location>
</feature>
<feature type="compositionally biased region" description="Polar residues" evidence="2">
    <location>
        <begin position="2205"/>
        <end position="2218"/>
    </location>
</feature>
<evidence type="ECO:0000259" key="3">
    <source>
        <dbReference type="Pfam" id="PF25770"/>
    </source>
</evidence>
<name>A0A8B6H850_MYTGA</name>
<reference evidence="4" key="1">
    <citation type="submission" date="2018-11" db="EMBL/GenBank/DDBJ databases">
        <authorList>
            <person name="Alioto T."/>
            <person name="Alioto T."/>
        </authorList>
    </citation>
    <scope>NUCLEOTIDE SEQUENCE</scope>
</reference>
<feature type="region of interest" description="Disordered" evidence="2">
    <location>
        <begin position="1191"/>
        <end position="1222"/>
    </location>
</feature>
<feature type="compositionally biased region" description="Polar residues" evidence="2">
    <location>
        <begin position="180"/>
        <end position="192"/>
    </location>
</feature>
<keyword evidence="5" id="KW-1185">Reference proteome</keyword>
<feature type="compositionally biased region" description="Basic and acidic residues" evidence="2">
    <location>
        <begin position="369"/>
        <end position="396"/>
    </location>
</feature>
<feature type="compositionally biased region" description="Basic and acidic residues" evidence="2">
    <location>
        <begin position="165"/>
        <end position="178"/>
    </location>
</feature>
<feature type="region of interest" description="Disordered" evidence="2">
    <location>
        <begin position="1871"/>
        <end position="1902"/>
    </location>
</feature>
<feature type="compositionally biased region" description="Basic and acidic residues" evidence="2">
    <location>
        <begin position="1949"/>
        <end position="1965"/>
    </location>
</feature>
<evidence type="ECO:0000256" key="2">
    <source>
        <dbReference type="SAM" id="MobiDB-lite"/>
    </source>
</evidence>
<gene>
    <name evidence="4" type="ORF">MGAL_10B020331</name>
</gene>
<dbReference type="Pfam" id="PF25770">
    <property type="entry name" value="CC_CEP63-bind_CEP152"/>
    <property type="match status" value="1"/>
</dbReference>
<dbReference type="EMBL" id="UYJE01009610">
    <property type="protein sequence ID" value="VDI74786.1"/>
    <property type="molecule type" value="Genomic_DNA"/>
</dbReference>
<feature type="region of interest" description="Disordered" evidence="2">
    <location>
        <begin position="1"/>
        <end position="192"/>
    </location>
</feature>
<dbReference type="InterPro" id="IPR051235">
    <property type="entry name" value="CEP152/SHC-Transforming"/>
</dbReference>
<feature type="compositionally biased region" description="Polar residues" evidence="2">
    <location>
        <begin position="53"/>
        <end position="69"/>
    </location>
</feature>
<dbReference type="PANTHER" id="PTHR10337:SF6">
    <property type="entry name" value="CENTROSOMAL PROTEIN OF 152 KDA"/>
    <property type="match status" value="1"/>
</dbReference>
<evidence type="ECO:0000313" key="4">
    <source>
        <dbReference type="EMBL" id="VDI74786.1"/>
    </source>
</evidence>
<proteinExistence type="predicted"/>
<comment type="caution">
    <text evidence="4">The sequence shown here is derived from an EMBL/GenBank/DDBJ whole genome shotgun (WGS) entry which is preliminary data.</text>
</comment>
<feature type="compositionally biased region" description="Low complexity" evidence="2">
    <location>
        <begin position="1886"/>
        <end position="1896"/>
    </location>
</feature>
<feature type="compositionally biased region" description="Basic and acidic residues" evidence="2">
    <location>
        <begin position="2084"/>
        <end position="2103"/>
    </location>
</feature>
<feature type="compositionally biased region" description="Polar residues" evidence="2">
    <location>
        <begin position="131"/>
        <end position="148"/>
    </location>
</feature>
<feature type="compositionally biased region" description="Polar residues" evidence="2">
    <location>
        <begin position="2104"/>
        <end position="2116"/>
    </location>
</feature>
<feature type="coiled-coil region" evidence="1">
    <location>
        <begin position="883"/>
        <end position="968"/>
    </location>
</feature>
<feature type="compositionally biased region" description="Basic and acidic residues" evidence="2">
    <location>
        <begin position="22"/>
        <end position="36"/>
    </location>
</feature>
<organism evidence="4 5">
    <name type="scientific">Mytilus galloprovincialis</name>
    <name type="common">Mediterranean mussel</name>
    <dbReference type="NCBI Taxonomy" id="29158"/>
    <lineage>
        <taxon>Eukaryota</taxon>
        <taxon>Metazoa</taxon>
        <taxon>Spiralia</taxon>
        <taxon>Lophotrochozoa</taxon>
        <taxon>Mollusca</taxon>
        <taxon>Bivalvia</taxon>
        <taxon>Autobranchia</taxon>
        <taxon>Pteriomorphia</taxon>
        <taxon>Mytilida</taxon>
        <taxon>Mytiloidea</taxon>
        <taxon>Mytilidae</taxon>
        <taxon>Mytilinae</taxon>
        <taxon>Mytilus</taxon>
    </lineage>
</organism>
<dbReference type="InterPro" id="IPR057659">
    <property type="entry name" value="CEP152_CC"/>
</dbReference>
<evidence type="ECO:0000256" key="1">
    <source>
        <dbReference type="SAM" id="Coils"/>
    </source>
</evidence>
<feature type="compositionally biased region" description="Basic and acidic residues" evidence="2">
    <location>
        <begin position="2121"/>
        <end position="2146"/>
    </location>
</feature>
<feature type="compositionally biased region" description="Basic and acidic residues" evidence="2">
    <location>
        <begin position="1993"/>
        <end position="2017"/>
    </location>
</feature>
<keyword evidence="1" id="KW-0175">Coiled coil</keyword>
<dbReference type="OrthoDB" id="10064205at2759"/>
<feature type="region of interest" description="Disordered" evidence="2">
    <location>
        <begin position="1388"/>
        <end position="1417"/>
    </location>
</feature>
<feature type="region of interest" description="Disordered" evidence="2">
    <location>
        <begin position="354"/>
        <end position="413"/>
    </location>
</feature>
<protein>
    <submittedName>
        <fullName evidence="4">Centrosomal protein CEP152</fullName>
    </submittedName>
</protein>
<feature type="region of interest" description="Disordered" evidence="2">
    <location>
        <begin position="2171"/>
        <end position="2218"/>
    </location>
</feature>
<feature type="compositionally biased region" description="Polar residues" evidence="2">
    <location>
        <begin position="1"/>
        <end position="20"/>
    </location>
</feature>
<feature type="compositionally biased region" description="Basic and acidic residues" evidence="2">
    <location>
        <begin position="2026"/>
        <end position="2044"/>
    </location>
</feature>
<feature type="coiled-coil region" evidence="1">
    <location>
        <begin position="1741"/>
        <end position="1768"/>
    </location>
</feature>
<sequence>MSNMSGTSINFDGQALQNIQEAEYRKEEEEQEHELRQLLTNAFDDLMEDDEFSVTSDEGNDSRNSSIHIKNNRQEEDKETEQTPGFNGANGWGRRYFPGSTSTPLPTHQEVDSPTPYDTVPPVRQSKELPTISTRQSQDLLRQSQEMVASSLRRSQESVRQSQEMLRRSQEGILDGHDGGTTSDGYHSNSEGSAIGHVIQHDKGSDWLGKDAYNMHHHGNQMNFIPTSQIPPSQQNAYSDLGQGYGQYYGQQFGAIPERQEAEGGNTDTGHAHTDHYATPIYAHQQHQFHPGFYRDTYQEEDQPRTGVTPYQSTPYSQGYQTMPSNDLGYHTVTSMATGITPQSHNLDLYGLQQTQSQDEPPSKPLSPRKQDFTEDYKVQYKHGKDKENEDRKGDNLARMSKGDNLSRQPKENFAAERNYYSDTDSSDNRQYQQLQALYKARGRKLEEITEDLDTFKAQKEREHRILKHQLSIAQGEKAGASTNMEQLQNLLVDSKGEVSQVTGKLRSAENQVENLQKSKDELTEMGNSDSLARARHEHERVIACVQQKYDKEIKVQNEKIDELNGKINDLNCENETLRLKLDQSYKAAENAQISRAETINRLTRSLEDSQKQCQALLESTSSHELSQVKIQLQQALASRKIGDEMCQTYQDEVKDLKEQLNMFEAASALGVLSSNTLQVDSCNDSLSDLGIRKTLDFQTPDTSVRTGANASAADDGTVHSLRCELERCLLSNKEKRIQVSNQQEELRKLKREMGEYRIRCERAEKTAEEYKGKVQEWEDLLRTGDKSNAIETRLKKEAENLRREKVILNEDIDELKKRLNEAVVNEEKLTEINNHLNQQISQMVKDYDQDKREALDRCQKASDSVHEKTRDNLRKELSEEFSSEKANLIKKYETECNKLRNDLNNALQEVDDCKTLYVKVCEEKDKLEQKLKEEMDESLSEKLKTLKESLEKEKETEVSKLREEVKDECTKANDILNGKIREQLKKEFEVETKKTVETEIAMAKVKWFEEQKVAKQTAVENAVKLAESEWQSKLETALETEVDIRVTEAKEQWTKERQTSFDKELQSKLTKEKENIKIVMETEFEKTLEKVKEEMENDKDSEIRKAVEKERLRATNRAEVDREVAVQKEEEKWKLKMEKDLEIRLEKEKTDWEENNEIDVLQKIHEEKLKWNRKKDIEIKELLEEERTKWQNNLEKQTRERQEKDKLTAEQREVEQKKDLKQAIEHARREWEDSHEYSVEQIKNSMEEQIQERISAEVSIAIDEARKEWLQEKQKERSASEELSLSVIKEEIETLKDENSELIDKLKQKEERWKMEKEAVTKQKEAEFKKKLELEISELQDQHDKVVKENHETLTEALKQAREKFFKEVNELKKSHEEEIQKYRELLQKEDDTANDSFKRNMESQRKKWEEEKSSLEQEVQERDALLEKADSHLSHEIEKLTAEIEKAYQTKLETEINTARQKFDHESNKLKLQDPNVEKLKKRNKDLEEENKMVLSKYEMLKTDTEKFRSEVDKVVRENQKVKFENQKVQLDNQKAKADCLRLKEENQRNTEEIKNLKNDLDTLKEENKFVKSSLEEVSQNSAEAAENYKKSINELNEKLRSQSDQMKELDSLKQEVETLRQASEQIKLEQEAVEEQRKNQGEKYEKCRSELLNIITEKEKLVDNIRNLETAYKKDLAAQKQKQDEVNEKLRKTEKAYHETKRYYRNEMEKIKRGLETENNSAMDTMKSKMVDMQHSHKKTLESMKRQFQLEYTRINNEVKDLRERSLNSTEVQTDSEDLDEENVMQIRGQYLDTVTKIKEDVMKHITETNMRAAETVRCEMLKERNATLKQLKQIYMDNVRKVLQNEIIGANIESKLSDIEQALEMISVNSSRSHTPREEISRTNTPTPRSSSIAGSCERFPVGSGYRVSDINIDDEKENGFKFKPNILSNIKSGDHSPAEANITVRERNQRETNLGRKSPRELTSQSSPRDVLYSVQEKLSRSGIVESDTDKESYEHRPTSSSSRRSESDYDRPVSSSSQRSEGKETVYKSSSHRNEGKENVYSSSSRRNEGKENLYVMNENNEKRSTSGSTSGSSRRSRHEDPSRVDRHERKSSRHEPSSTARKSSKNVHFTPTKDLSKNLSRHENGHSSRTNDLRHFDSIHSGDTASREYLSSLEAQNDAEEKFSALDPRPNQTSKKSSPEVQPVFTSNRTPRDYLSPRDTTPSISHQQSSLFKARSQPELGFGFEQPFSLRESGLGSYKYTSLRDALGKTPVSTSPAKNSSISQEDLRSYPINNTAFRNQKALSVDIGLHHLGLERSPRKFNPSPEKLAHDAGESPMGTPRLRRKIAPLSLEREENMSSQERVNRDFNRYHGGTKTKPVRNLVEQFSGVV</sequence>
<feature type="coiled-coil region" evidence="1">
    <location>
        <begin position="733"/>
        <end position="854"/>
    </location>
</feature>